<feature type="non-terminal residue" evidence="2">
    <location>
        <position position="101"/>
    </location>
</feature>
<name>A0A0F9HWS5_9ZZZZ</name>
<reference evidence="2" key="1">
    <citation type="journal article" date="2015" name="Nature">
        <title>Complex archaea that bridge the gap between prokaryotes and eukaryotes.</title>
        <authorList>
            <person name="Spang A."/>
            <person name="Saw J.H."/>
            <person name="Jorgensen S.L."/>
            <person name="Zaremba-Niedzwiedzka K."/>
            <person name="Martijn J."/>
            <person name="Lind A.E."/>
            <person name="van Eijk R."/>
            <person name="Schleper C."/>
            <person name="Guy L."/>
            <person name="Ettema T.J."/>
        </authorList>
    </citation>
    <scope>NUCLEOTIDE SEQUENCE</scope>
</reference>
<protein>
    <submittedName>
        <fullName evidence="2">Uncharacterized protein</fullName>
    </submittedName>
</protein>
<dbReference type="EMBL" id="LAZR01013886">
    <property type="protein sequence ID" value="KKM19881.1"/>
    <property type="molecule type" value="Genomic_DNA"/>
</dbReference>
<accession>A0A0F9HWS5</accession>
<gene>
    <name evidence="2" type="ORF">LCGC14_1651090</name>
</gene>
<evidence type="ECO:0000256" key="1">
    <source>
        <dbReference type="SAM" id="MobiDB-lite"/>
    </source>
</evidence>
<dbReference type="AlphaFoldDB" id="A0A0F9HWS5"/>
<comment type="caution">
    <text evidence="2">The sequence shown here is derived from an EMBL/GenBank/DDBJ whole genome shotgun (WGS) entry which is preliminary data.</text>
</comment>
<sequence>MKRLALALALALAGVVMSRGPSVGSGYDLPLEPVRLGDPPPALRHELAFAPDEDDGEDPRDTPPPVFYGEEIDTETDSIIYVIDVSGSMNLDGRLASAQAL</sequence>
<evidence type="ECO:0000313" key="2">
    <source>
        <dbReference type="EMBL" id="KKM19881.1"/>
    </source>
</evidence>
<proteinExistence type="predicted"/>
<feature type="region of interest" description="Disordered" evidence="1">
    <location>
        <begin position="40"/>
        <end position="69"/>
    </location>
</feature>
<organism evidence="2">
    <name type="scientific">marine sediment metagenome</name>
    <dbReference type="NCBI Taxonomy" id="412755"/>
    <lineage>
        <taxon>unclassified sequences</taxon>
        <taxon>metagenomes</taxon>
        <taxon>ecological metagenomes</taxon>
    </lineage>
</organism>